<name>A0A6M0Q8K8_9BACI</name>
<evidence type="ECO:0000313" key="3">
    <source>
        <dbReference type="Proteomes" id="UP000481043"/>
    </source>
</evidence>
<evidence type="ECO:0000259" key="1">
    <source>
        <dbReference type="PROSITE" id="PS51186"/>
    </source>
</evidence>
<keyword evidence="2" id="KW-0808">Transferase</keyword>
<dbReference type="EMBL" id="JAAIWM010000002">
    <property type="protein sequence ID" value="NEY71850.1"/>
    <property type="molecule type" value="Genomic_DNA"/>
</dbReference>
<gene>
    <name evidence="2" type="ORF">G4D63_08835</name>
</gene>
<keyword evidence="3" id="KW-1185">Reference proteome</keyword>
<reference evidence="2 3" key="1">
    <citation type="submission" date="2020-02" db="EMBL/GenBank/DDBJ databases">
        <title>Bacillus aquiflavi sp. nov., isolated from yellow water of strong flavor Chinese baijiu in Yibin region of China.</title>
        <authorList>
            <person name="Xie J."/>
        </authorList>
    </citation>
    <scope>NUCLEOTIDE SEQUENCE [LARGE SCALE GENOMIC DNA]</scope>
    <source>
        <strain evidence="2 3">SA4</strain>
    </source>
</reference>
<dbReference type="Proteomes" id="UP000481043">
    <property type="component" value="Unassembled WGS sequence"/>
</dbReference>
<dbReference type="CDD" id="cd04301">
    <property type="entry name" value="NAT_SF"/>
    <property type="match status" value="1"/>
</dbReference>
<accession>A0A6M0Q8K8</accession>
<dbReference type="Pfam" id="PF13302">
    <property type="entry name" value="Acetyltransf_3"/>
    <property type="match status" value="1"/>
</dbReference>
<sequence length="180" mass="21098">MIELHYFDRNDFDQLIGWVKSPVFNVQWSGDSFNYPLDKSQLEEYIKDANHEHSDMFIYKVIYKATGAAIGHLSLGRIDRKHQSARIGRVLVGDGGLRGKGIGENMMKEVLRIAFTDLNMHRVSLGVFDFNKGAIACYEKVGFQKEGLLRDFRKIGEEYWNMWEMSILEEEWRERKDQNR</sequence>
<proteinExistence type="predicted"/>
<dbReference type="Gene3D" id="3.40.630.30">
    <property type="match status" value="1"/>
</dbReference>
<dbReference type="AlphaFoldDB" id="A0A6M0Q8K8"/>
<protein>
    <submittedName>
        <fullName evidence="2">GNAT family N-acetyltransferase</fullName>
    </submittedName>
</protein>
<feature type="domain" description="N-acetyltransferase" evidence="1">
    <location>
        <begin position="2"/>
        <end position="170"/>
    </location>
</feature>
<dbReference type="PROSITE" id="PS51186">
    <property type="entry name" value="GNAT"/>
    <property type="match status" value="1"/>
</dbReference>
<dbReference type="PANTHER" id="PTHR43415">
    <property type="entry name" value="SPERMIDINE N(1)-ACETYLTRANSFERASE"/>
    <property type="match status" value="1"/>
</dbReference>
<dbReference type="InterPro" id="IPR016181">
    <property type="entry name" value="Acyl_CoA_acyltransferase"/>
</dbReference>
<comment type="caution">
    <text evidence="2">The sequence shown here is derived from an EMBL/GenBank/DDBJ whole genome shotgun (WGS) entry which is preliminary data.</text>
</comment>
<dbReference type="GO" id="GO:0016747">
    <property type="term" value="F:acyltransferase activity, transferring groups other than amino-acyl groups"/>
    <property type="evidence" value="ECO:0007669"/>
    <property type="project" value="InterPro"/>
</dbReference>
<organism evidence="2 3">
    <name type="scientific">Bacillus mesophilus</name>
    <dbReference type="NCBI Taxonomy" id="1808955"/>
    <lineage>
        <taxon>Bacteria</taxon>
        <taxon>Bacillati</taxon>
        <taxon>Bacillota</taxon>
        <taxon>Bacilli</taxon>
        <taxon>Bacillales</taxon>
        <taxon>Bacillaceae</taxon>
        <taxon>Bacillus</taxon>
    </lineage>
</organism>
<dbReference type="PANTHER" id="PTHR43415:SF5">
    <property type="entry name" value="ACETYLTRANSFERASE"/>
    <property type="match status" value="1"/>
</dbReference>
<evidence type="ECO:0000313" key="2">
    <source>
        <dbReference type="EMBL" id="NEY71850.1"/>
    </source>
</evidence>
<dbReference type="InterPro" id="IPR000182">
    <property type="entry name" value="GNAT_dom"/>
</dbReference>
<dbReference type="SUPFAM" id="SSF55729">
    <property type="entry name" value="Acyl-CoA N-acyltransferases (Nat)"/>
    <property type="match status" value="1"/>
</dbReference>
<dbReference type="RefSeq" id="WP_163179272.1">
    <property type="nucleotide sequence ID" value="NZ_JAAIWM010000002.1"/>
</dbReference>